<dbReference type="STRING" id="1071380.I2H6H1"/>
<evidence type="ECO:0000256" key="2">
    <source>
        <dbReference type="ARBA" id="ARBA00022694"/>
    </source>
</evidence>
<feature type="domain" description="POPLD" evidence="7">
    <location>
        <begin position="564"/>
        <end position="679"/>
    </location>
</feature>
<evidence type="ECO:0000256" key="5">
    <source>
        <dbReference type="SAM" id="MobiDB-lite"/>
    </source>
</evidence>
<dbReference type="GO" id="GO:0005655">
    <property type="term" value="C:nucleolar ribonuclease P complex"/>
    <property type="evidence" value="ECO:0007669"/>
    <property type="project" value="EnsemblFungi"/>
</dbReference>
<dbReference type="KEGG" id="tbl:TBLA_0G00230"/>
<feature type="coiled-coil region" evidence="4">
    <location>
        <begin position="184"/>
        <end position="211"/>
    </location>
</feature>
<dbReference type="GO" id="GO:0003723">
    <property type="term" value="F:RNA binding"/>
    <property type="evidence" value="ECO:0007669"/>
    <property type="project" value="EnsemblFungi"/>
</dbReference>
<dbReference type="Proteomes" id="UP000002866">
    <property type="component" value="Chromosome 7"/>
</dbReference>
<feature type="region of interest" description="Disordered" evidence="5">
    <location>
        <begin position="1"/>
        <end position="20"/>
    </location>
</feature>
<dbReference type="Pfam" id="PF06978">
    <property type="entry name" value="POP1_N"/>
    <property type="match status" value="1"/>
</dbReference>
<dbReference type="FunCoup" id="I2H6H1">
    <property type="interactions" value="144"/>
</dbReference>
<dbReference type="Pfam" id="PF08170">
    <property type="entry name" value="POPLD"/>
    <property type="match status" value="1"/>
</dbReference>
<dbReference type="eggNOG" id="KOG3322">
    <property type="taxonomic scope" value="Eukaryota"/>
</dbReference>
<proteinExistence type="predicted"/>
<dbReference type="GO" id="GO:0000294">
    <property type="term" value="P:nuclear-transcribed mRNA catabolic process, RNase MRP-dependent"/>
    <property type="evidence" value="ECO:0007669"/>
    <property type="project" value="EnsemblFungi"/>
</dbReference>
<dbReference type="InterPro" id="IPR012590">
    <property type="entry name" value="POPLD_dom"/>
</dbReference>
<dbReference type="GO" id="GO:0034965">
    <property type="term" value="P:intronic box C/D snoRNA processing"/>
    <property type="evidence" value="ECO:0007669"/>
    <property type="project" value="EnsemblFungi"/>
</dbReference>
<dbReference type="GO" id="GO:0005697">
    <property type="term" value="C:telomerase holoenzyme complex"/>
    <property type="evidence" value="ECO:0007669"/>
    <property type="project" value="EnsemblFungi"/>
</dbReference>
<dbReference type="EMBL" id="HE806322">
    <property type="protein sequence ID" value="CCH61973.1"/>
    <property type="molecule type" value="Genomic_DNA"/>
</dbReference>
<dbReference type="GO" id="GO:0000171">
    <property type="term" value="F:ribonuclease MRP activity"/>
    <property type="evidence" value="ECO:0007669"/>
    <property type="project" value="EnsemblFungi"/>
</dbReference>
<sequence length="798" mass="92232">MARSSTPNSSSSGGKKLLNKNQLFKRNKIANARIIRSQAVTYSLKDKSNDSEVKELSESGGMLNVNTFIDSRSYEIKQLQLAIHNSKNSNSTRVFQDLPRKLRRRTASHNVRRIPKRLRNRAIKEMLKTDQQTIKKKKSNNSQKNGLTSRQLYRAKMSVKLLRLATKTMALKLSLPDELLGSRTVNLRSKIKALQNLIKNQKNAKKNTKNSSIAILNNQLGCYDNTGINELAPKLKGRIKYIKRQSDFIWLTTHVWNAKRCHMIKRWGYQIPWSPTQKCFRLAHRIGNDVAKSDGALVQDTSFIGTLILIHKDSAILINIISRLINQKKISSKYIQSSYWFSGLCYDINSNDLEILGSVELLWLNPTKVMIRLHPSIYATVFKLLQQLDDKDLILNDCRYSLGSITIKGAKSLTALSSILRTPTNDSQSFKLFKKIASITDSSVLPKRCLFGLNAIDPRFLNKPQPLTKESISIDDIIELNNKFIDSSIKDEYNQVVDDLTNPSKRNESYKNFSTLKQLARRRQSLLSHPNQNSNFHFNNTIQFNPKRDSSIPLLLIRRPKENDWVLIVPWFWILPFWYQLNRISRIHHSGLRQFQQLNFERKKLYFPDDYPFTKIGYLENSLYKSQASRLRWEKKPLSKRVNYSKIKDIHRIDTVGNQKVELLNFNTGELGDYFSCDWKFLQILHNGIKYLLQENNNSSINLINSNRTSQFDENGNRLIEVVNDLFEYYKDIVSQASFDNSTLPICLKNAQPKSKWSRTDINITPLPVMPISCTMMGKGHPKDNARIYKIPQKDVTH</sequence>
<dbReference type="OrthoDB" id="442863at2759"/>
<gene>
    <name evidence="8" type="primary">TBLA0G00230</name>
    <name evidence="8" type="ORF">TBLA_0G00230</name>
</gene>
<feature type="domain" description="Pop1 N-terminal" evidence="6">
    <location>
        <begin position="68"/>
        <end position="310"/>
    </location>
</feature>
<evidence type="ECO:0000313" key="9">
    <source>
        <dbReference type="Proteomes" id="UP000002866"/>
    </source>
</evidence>
<evidence type="ECO:0000313" key="8">
    <source>
        <dbReference type="EMBL" id="CCH61973.1"/>
    </source>
</evidence>
<dbReference type="InParanoid" id="I2H6H1"/>
<dbReference type="PANTHER" id="PTHR22731:SF3">
    <property type="entry name" value="RIBONUCLEASES P_MRP PROTEIN SUBUNIT POP1"/>
    <property type="match status" value="1"/>
</dbReference>
<evidence type="ECO:0008006" key="10">
    <source>
        <dbReference type="Google" id="ProtNLM"/>
    </source>
</evidence>
<dbReference type="OMA" id="WNAKRSH"/>
<dbReference type="GeneID" id="14497105"/>
<dbReference type="InterPro" id="IPR009723">
    <property type="entry name" value="Pop1_N"/>
</dbReference>
<dbReference type="GO" id="GO:0001682">
    <property type="term" value="P:tRNA 5'-leader removal"/>
    <property type="evidence" value="ECO:0007669"/>
    <property type="project" value="EnsemblFungi"/>
</dbReference>
<evidence type="ECO:0000256" key="1">
    <source>
        <dbReference type="ARBA" id="ARBA00004123"/>
    </source>
</evidence>
<dbReference type="GO" id="GO:0000460">
    <property type="term" value="P:maturation of 5.8S rRNA"/>
    <property type="evidence" value="ECO:0007669"/>
    <property type="project" value="EnsemblFungi"/>
</dbReference>
<evidence type="ECO:0000256" key="4">
    <source>
        <dbReference type="SAM" id="Coils"/>
    </source>
</evidence>
<keyword evidence="9" id="KW-1185">Reference proteome</keyword>
<keyword evidence="4" id="KW-0175">Coiled coil</keyword>
<reference evidence="8 9" key="1">
    <citation type="journal article" date="2011" name="Proc. Natl. Acad. Sci. U.S.A.">
        <title>Evolutionary erosion of yeast sex chromosomes by mating-type switching accidents.</title>
        <authorList>
            <person name="Gordon J.L."/>
            <person name="Armisen D."/>
            <person name="Proux-Wera E."/>
            <person name="Oheigeartaigh S.S."/>
            <person name="Byrne K.P."/>
            <person name="Wolfe K.H."/>
        </authorList>
    </citation>
    <scope>NUCLEOTIDE SEQUENCE [LARGE SCALE GENOMIC DNA]</scope>
    <source>
        <strain evidence="9">ATCC 34711 / CBS 6284 / DSM 70876 / NBRC 10599 / NRRL Y-10934 / UCD 77-7</strain>
    </source>
</reference>
<dbReference type="AlphaFoldDB" id="I2H6H1"/>
<dbReference type="RefSeq" id="XP_004181492.1">
    <property type="nucleotide sequence ID" value="XM_004181444.1"/>
</dbReference>
<evidence type="ECO:0000259" key="7">
    <source>
        <dbReference type="Pfam" id="PF08170"/>
    </source>
</evidence>
<organism evidence="8 9">
    <name type="scientific">Henningerozyma blattae (strain ATCC 34711 / CBS 6284 / DSM 70876 / NBRC 10599 / NRRL Y-10934 / UCD 77-7)</name>
    <name type="common">Yeast</name>
    <name type="synonym">Tetrapisispora blattae</name>
    <dbReference type="NCBI Taxonomy" id="1071380"/>
    <lineage>
        <taxon>Eukaryota</taxon>
        <taxon>Fungi</taxon>
        <taxon>Dikarya</taxon>
        <taxon>Ascomycota</taxon>
        <taxon>Saccharomycotina</taxon>
        <taxon>Saccharomycetes</taxon>
        <taxon>Saccharomycetales</taxon>
        <taxon>Saccharomycetaceae</taxon>
        <taxon>Henningerozyma</taxon>
    </lineage>
</organism>
<dbReference type="PANTHER" id="PTHR22731">
    <property type="entry name" value="RIBONUCLEASES P/MRP PROTEIN SUBUNIT POP1"/>
    <property type="match status" value="1"/>
</dbReference>
<dbReference type="InterPro" id="IPR039182">
    <property type="entry name" value="Pop1"/>
</dbReference>
<comment type="subcellular location">
    <subcellularLocation>
        <location evidence="1">Nucleus</location>
    </subcellularLocation>
</comment>
<keyword evidence="3" id="KW-0539">Nucleus</keyword>
<evidence type="ECO:0000256" key="3">
    <source>
        <dbReference type="ARBA" id="ARBA00023242"/>
    </source>
</evidence>
<protein>
    <recommendedName>
        <fullName evidence="10">Pop1 N-terminal domain-containing protein</fullName>
    </recommendedName>
</protein>
<evidence type="ECO:0000259" key="6">
    <source>
        <dbReference type="Pfam" id="PF06978"/>
    </source>
</evidence>
<keyword evidence="2" id="KW-0819">tRNA processing</keyword>
<name>I2H6H1_HENB6</name>
<accession>I2H6H1</accession>
<dbReference type="GO" id="GO:0000172">
    <property type="term" value="C:ribonuclease MRP complex"/>
    <property type="evidence" value="ECO:0007669"/>
    <property type="project" value="EnsemblFungi"/>
</dbReference>
<dbReference type="GO" id="GO:0004526">
    <property type="term" value="F:ribonuclease P activity"/>
    <property type="evidence" value="ECO:0007669"/>
    <property type="project" value="EnsemblFungi"/>
</dbReference>
<dbReference type="HOGENOM" id="CLU_007205_0_1_1"/>